<sequence>MRNRKNIIQLLICAFCFAAFAGCAPTVSVTTDYDRSANFRQFQTFGFFQENPEAEQDINTGTFNSDLDRYLKAAIRQTLTKQGLRYEASNPDLKVAYDVSVQTETEVNTNYAFAPGFGYGYSYWYGYRYNYGFNTFPATYRTINQYKEGTVVIDLINTETNELVWRGVGEGAVDMTAGISQERINTIVTDILKEYPPRSN</sequence>
<keyword evidence="1" id="KW-0732">Signal</keyword>
<gene>
    <name evidence="3" type="ORF">ACFS7Z_23800</name>
</gene>
<organism evidence="3 4">
    <name type="scientific">Pontibacter toksunensis</name>
    <dbReference type="NCBI Taxonomy" id="1332631"/>
    <lineage>
        <taxon>Bacteria</taxon>
        <taxon>Pseudomonadati</taxon>
        <taxon>Bacteroidota</taxon>
        <taxon>Cytophagia</taxon>
        <taxon>Cytophagales</taxon>
        <taxon>Hymenobacteraceae</taxon>
        <taxon>Pontibacter</taxon>
    </lineage>
</organism>
<dbReference type="PROSITE" id="PS51257">
    <property type="entry name" value="PROKAR_LIPOPROTEIN"/>
    <property type="match status" value="1"/>
</dbReference>
<dbReference type="InterPro" id="IPR025411">
    <property type="entry name" value="DUF4136"/>
</dbReference>
<protein>
    <submittedName>
        <fullName evidence="3">DUF4136 domain-containing protein</fullName>
    </submittedName>
</protein>
<evidence type="ECO:0000313" key="4">
    <source>
        <dbReference type="Proteomes" id="UP001597641"/>
    </source>
</evidence>
<proteinExistence type="predicted"/>
<feature type="domain" description="DUF4136" evidence="2">
    <location>
        <begin position="29"/>
        <end position="197"/>
    </location>
</feature>
<accession>A0ABW6C0P0</accession>
<name>A0ABW6C0P0_9BACT</name>
<evidence type="ECO:0000259" key="2">
    <source>
        <dbReference type="Pfam" id="PF13590"/>
    </source>
</evidence>
<dbReference type="EMBL" id="JBHUOX010000029">
    <property type="protein sequence ID" value="MFD3003406.1"/>
    <property type="molecule type" value="Genomic_DNA"/>
</dbReference>
<evidence type="ECO:0000313" key="3">
    <source>
        <dbReference type="EMBL" id="MFD3003406.1"/>
    </source>
</evidence>
<evidence type="ECO:0000256" key="1">
    <source>
        <dbReference type="SAM" id="SignalP"/>
    </source>
</evidence>
<dbReference type="Proteomes" id="UP001597641">
    <property type="component" value="Unassembled WGS sequence"/>
</dbReference>
<keyword evidence="4" id="KW-1185">Reference proteome</keyword>
<dbReference type="Pfam" id="PF13590">
    <property type="entry name" value="DUF4136"/>
    <property type="match status" value="1"/>
</dbReference>
<reference evidence="4" key="1">
    <citation type="journal article" date="2019" name="Int. J. Syst. Evol. Microbiol.">
        <title>The Global Catalogue of Microorganisms (GCM) 10K type strain sequencing project: providing services to taxonomists for standard genome sequencing and annotation.</title>
        <authorList>
            <consortium name="The Broad Institute Genomics Platform"/>
            <consortium name="The Broad Institute Genome Sequencing Center for Infectious Disease"/>
            <person name="Wu L."/>
            <person name="Ma J."/>
        </authorList>
    </citation>
    <scope>NUCLEOTIDE SEQUENCE [LARGE SCALE GENOMIC DNA]</scope>
    <source>
        <strain evidence="4">KCTC 23984</strain>
    </source>
</reference>
<dbReference type="Gene3D" id="3.30.160.670">
    <property type="match status" value="1"/>
</dbReference>
<feature type="signal peptide" evidence="1">
    <location>
        <begin position="1"/>
        <end position="21"/>
    </location>
</feature>
<feature type="chain" id="PRO_5046991790" evidence="1">
    <location>
        <begin position="22"/>
        <end position="200"/>
    </location>
</feature>
<dbReference type="RefSeq" id="WP_377490736.1">
    <property type="nucleotide sequence ID" value="NZ_JBHUOX010000029.1"/>
</dbReference>
<comment type="caution">
    <text evidence="3">The sequence shown here is derived from an EMBL/GenBank/DDBJ whole genome shotgun (WGS) entry which is preliminary data.</text>
</comment>